<dbReference type="GO" id="GO:0005794">
    <property type="term" value="C:Golgi apparatus"/>
    <property type="evidence" value="ECO:0007669"/>
    <property type="project" value="TreeGrafter"/>
</dbReference>
<evidence type="ECO:0000259" key="1">
    <source>
        <dbReference type="Pfam" id="PF03407"/>
    </source>
</evidence>
<dbReference type="EMBL" id="JBGBPQ010000002">
    <property type="protein sequence ID" value="KAL1528342.1"/>
    <property type="molecule type" value="Genomic_DNA"/>
</dbReference>
<organism evidence="2 3">
    <name type="scientific">Prymnesium parvum</name>
    <name type="common">Toxic golden alga</name>
    <dbReference type="NCBI Taxonomy" id="97485"/>
    <lineage>
        <taxon>Eukaryota</taxon>
        <taxon>Haptista</taxon>
        <taxon>Haptophyta</taxon>
        <taxon>Prymnesiophyceae</taxon>
        <taxon>Prymnesiales</taxon>
        <taxon>Prymnesiaceae</taxon>
        <taxon>Prymnesium</taxon>
    </lineage>
</organism>
<comment type="caution">
    <text evidence="2">The sequence shown here is derived from an EMBL/GenBank/DDBJ whole genome shotgun (WGS) entry which is preliminary data.</text>
</comment>
<dbReference type="Gene3D" id="3.40.50.11350">
    <property type="match status" value="1"/>
</dbReference>
<dbReference type="PANTHER" id="PTHR47032:SF1">
    <property type="entry name" value="UDP-D-XYLOSE:L-FUCOSE ALPHA-1,3-D-XYLOSYLTRANSFERASE-RELATED"/>
    <property type="match status" value="1"/>
</dbReference>
<reference evidence="2 3" key="1">
    <citation type="journal article" date="2024" name="Science">
        <title>Giant polyketide synthase enzymes in the biosynthesis of giant marine polyether toxins.</title>
        <authorList>
            <person name="Fallon T.R."/>
            <person name="Shende V.V."/>
            <person name="Wierzbicki I.H."/>
            <person name="Pendleton A.L."/>
            <person name="Watervoot N.F."/>
            <person name="Auber R.P."/>
            <person name="Gonzalez D.J."/>
            <person name="Wisecaver J.H."/>
            <person name="Moore B.S."/>
        </authorList>
    </citation>
    <scope>NUCLEOTIDE SEQUENCE [LARGE SCALE GENOMIC DNA]</scope>
    <source>
        <strain evidence="2 3">12B1</strain>
    </source>
</reference>
<dbReference type="Pfam" id="PF03407">
    <property type="entry name" value="Nucleotid_trans"/>
    <property type="match status" value="1"/>
</dbReference>
<proteinExistence type="predicted"/>
<protein>
    <recommendedName>
        <fullName evidence="1">Nucleotide-diphospho-sugar transferase domain-containing protein</fullName>
    </recommendedName>
</protein>
<evidence type="ECO:0000313" key="2">
    <source>
        <dbReference type="EMBL" id="KAL1528342.1"/>
    </source>
</evidence>
<evidence type="ECO:0000313" key="3">
    <source>
        <dbReference type="Proteomes" id="UP001515480"/>
    </source>
</evidence>
<accession>A0AB34K552</accession>
<dbReference type="PANTHER" id="PTHR47032">
    <property type="entry name" value="UDP-D-XYLOSE:L-FUCOSE ALPHA-1,3-D-XYLOSYLTRANSFERASE-RELATED"/>
    <property type="match status" value="1"/>
</dbReference>
<sequence length="842" mass="90556">MVPSEPTAAFERLALRARARGERALTFYNPCVGMWFDCCNNTGVSHRQSNLECAVGLAMLSRRSLIVEQLAEAPKHTRCPRRRTLEWDAFYDLDALHSELGVRLQLERPGLLGTSRLPFKPRSLLTPAHAAATNGTLVEVVNSVPRAVASLATLVVVLQGVRFCAPFHLCEHSKTHARIQSLAPRGVLTLRPAARVREAVEQIVAALGGNFTGVHLRQGDRIGMPGNSGVRRMSGELLYASIASMAPRAATAVLVCTDAPALLDEGPWALKLRLEYRVHTIADFWPIVRTIDAAIPAEPAGCSPYVLAHLEKLLLARSWRFLMTEVSTFDHHVLALRQGLWKAGVPLDMTLYGLTSLRVGALPNATRDPLVSLASHLANLILPYAVDERETRRVQRAAREAVRRGAFTFGAECGASHAVAVRRAAAAAAAAAARRTTTLGALPQPAAAAAAACCAACSAAPACAAWRLAARGGACDQLAPGAVSLAAAEKRKLLWGLPARAEGGGAPPCAARACWARTLRARADAWGMVTLAMANAAQVRFWWNLKCSLAAAGVQNDVLLGVDAAACAAAARLRGTVCVVPAWLVGEGAAAAEAAYGSRAFARLQRIKTRPVLEALRLGFHVVYTDLDVYWLADPRLWLAGRAALEQTWADAARPYTRGRDGANLSDATDLLLQSDYVPWNAVRCEAAAHCRRSLRCGVRGVCAPEANAGFYFIRSSAASEAFLEELQRLYQLPATPADATEQPIFNQVLASAAARSLRWQLLPLQLFANGWAYRGPRRVRPPAPATPFVAHHNWMSGAAHKRQRMADWGMWAVKEDSNGTALPACREGHAARAIARSRAAA</sequence>
<dbReference type="Proteomes" id="UP001515480">
    <property type="component" value="Unassembled WGS sequence"/>
</dbReference>
<dbReference type="InterPro" id="IPR052636">
    <property type="entry name" value="UDP-D-xylose:L-fucose_XylT"/>
</dbReference>
<dbReference type="InterPro" id="IPR005069">
    <property type="entry name" value="Nucl-diP-sugar_transferase"/>
</dbReference>
<feature type="domain" description="Nucleotide-diphospho-sugar transferase" evidence="1">
    <location>
        <begin position="554"/>
        <end position="806"/>
    </location>
</feature>
<keyword evidence="3" id="KW-1185">Reference proteome</keyword>
<dbReference type="AlphaFoldDB" id="A0AB34K552"/>
<name>A0AB34K552_PRYPA</name>
<dbReference type="GO" id="GO:0016757">
    <property type="term" value="F:glycosyltransferase activity"/>
    <property type="evidence" value="ECO:0007669"/>
    <property type="project" value="TreeGrafter"/>
</dbReference>
<gene>
    <name evidence="2" type="ORF">AB1Y20_009696</name>
</gene>